<evidence type="ECO:0000256" key="7">
    <source>
        <dbReference type="SAM" id="MobiDB-lite"/>
    </source>
</evidence>
<keyword evidence="10" id="KW-1185">Reference proteome</keyword>
<keyword evidence="3" id="KW-0175">Coiled coil</keyword>
<dbReference type="Proteomes" id="UP001164776">
    <property type="component" value="Unassembled WGS sequence"/>
</dbReference>
<keyword evidence="4" id="KW-0238">DNA-binding</keyword>
<proteinExistence type="predicted"/>
<evidence type="ECO:0000313" key="10">
    <source>
        <dbReference type="Proteomes" id="UP001164776"/>
    </source>
</evidence>
<evidence type="ECO:0000256" key="4">
    <source>
        <dbReference type="ARBA" id="ARBA00023125"/>
    </source>
</evidence>
<dbReference type="OrthoDB" id="6270329at2759"/>
<organism evidence="9 10">
    <name type="scientific">Paspalum vaginatum</name>
    <name type="common">seashore paspalum</name>
    <dbReference type="NCBI Taxonomy" id="158149"/>
    <lineage>
        <taxon>Eukaryota</taxon>
        <taxon>Viridiplantae</taxon>
        <taxon>Streptophyta</taxon>
        <taxon>Embryophyta</taxon>
        <taxon>Tracheophyta</taxon>
        <taxon>Spermatophyta</taxon>
        <taxon>Magnoliopsida</taxon>
        <taxon>Liliopsida</taxon>
        <taxon>Poales</taxon>
        <taxon>Poaceae</taxon>
        <taxon>PACMAD clade</taxon>
        <taxon>Panicoideae</taxon>
        <taxon>Andropogonodae</taxon>
        <taxon>Paspaleae</taxon>
        <taxon>Paspalinae</taxon>
        <taxon>Paspalum</taxon>
    </lineage>
</organism>
<keyword evidence="6" id="KW-0539">Nucleus</keyword>
<dbReference type="PANTHER" id="PTHR46373">
    <property type="entry name" value="PROTEIN RKD4"/>
    <property type="match status" value="1"/>
</dbReference>
<evidence type="ECO:0000256" key="2">
    <source>
        <dbReference type="ARBA" id="ARBA00023015"/>
    </source>
</evidence>
<dbReference type="InterPro" id="IPR044607">
    <property type="entry name" value="RKD-like"/>
</dbReference>
<evidence type="ECO:0000313" key="9">
    <source>
        <dbReference type="EMBL" id="KAJ1257462.1"/>
    </source>
</evidence>
<name>A0A9W7XF13_9POAL</name>
<evidence type="ECO:0000256" key="5">
    <source>
        <dbReference type="ARBA" id="ARBA00023163"/>
    </source>
</evidence>
<dbReference type="AlphaFoldDB" id="A0A9W7XF13"/>
<protein>
    <recommendedName>
        <fullName evidence="8">RWP-RK domain-containing protein</fullName>
    </recommendedName>
</protein>
<keyword evidence="5" id="KW-0804">Transcription</keyword>
<sequence length="314" mass="34476">MAYDGHGEGADWQGSYDRFLLSDDFDEALYLLDMDGEMDQPSPAAAQEQDVTARPSGDNLPEWPAMLDESVKGSAPTHNAFASDPLSGAQGVVTGTSATASASSSAAHQNALDCTGCEVLREVLHSDGLEATKLSIHGAAGVFYHAIMEAYRIDSGGQATALGSHSYIDFEGQDYVWVKHYLTDYAQQRAASGNIVLQDSISAFQDALCTSMACGGSHANYHHKRERAGKLQLQDIARYFHLPIVEAAKALRVCATVLKGTSRKFRVQRWPYRKIKCIDNQIARLRRKGNTDAEAMREIERLTHSRRMIYEGLE</sequence>
<dbReference type="EMBL" id="MU629415">
    <property type="protein sequence ID" value="KAJ1257462.1"/>
    <property type="molecule type" value="Genomic_DNA"/>
</dbReference>
<keyword evidence="2" id="KW-0805">Transcription regulation</keyword>
<dbReference type="Pfam" id="PF02042">
    <property type="entry name" value="RWP-RK"/>
    <property type="match status" value="1"/>
</dbReference>
<dbReference type="InterPro" id="IPR003035">
    <property type="entry name" value="RWP-RK_dom"/>
</dbReference>
<comment type="caution">
    <text evidence="9">The sequence shown here is derived from an EMBL/GenBank/DDBJ whole genome shotgun (WGS) entry which is preliminary data.</text>
</comment>
<feature type="domain" description="RWP-RK" evidence="8">
    <location>
        <begin position="218"/>
        <end position="299"/>
    </location>
</feature>
<feature type="region of interest" description="Disordered" evidence="7">
    <location>
        <begin position="37"/>
        <end position="59"/>
    </location>
</feature>
<dbReference type="PROSITE" id="PS51519">
    <property type="entry name" value="RWP_RK"/>
    <property type="match status" value="1"/>
</dbReference>
<reference evidence="9 10" key="1">
    <citation type="submission" date="2022-10" db="EMBL/GenBank/DDBJ databases">
        <title>WGS assembly of Paspalum vaginatum 540-79.</title>
        <authorList>
            <person name="Sun G."/>
            <person name="Wase N."/>
            <person name="Shu S."/>
            <person name="Jenkins J."/>
            <person name="Zhou B."/>
            <person name="Torres-Rodriguez J."/>
            <person name="Chen C."/>
            <person name="Sandor L."/>
            <person name="Plott C."/>
            <person name="Yoshinga Y."/>
            <person name="Daum C."/>
            <person name="Qi P."/>
            <person name="Barry K."/>
            <person name="Lipzen A."/>
            <person name="Berry L."/>
            <person name="Pedersen C."/>
            <person name="Gottilla T."/>
            <person name="Foltz A."/>
            <person name="Yu H."/>
            <person name="O'Malley R."/>
            <person name="Zhang C."/>
            <person name="Devos K."/>
            <person name="Sigmon B."/>
            <person name="Yu B."/>
            <person name="Obata T."/>
            <person name="Schmutz J."/>
            <person name="Schnable J."/>
        </authorList>
    </citation>
    <scope>NUCLEOTIDE SEQUENCE [LARGE SCALE GENOMIC DNA]</scope>
    <source>
        <strain evidence="10">cv. 540-79</strain>
    </source>
</reference>
<comment type="function">
    <text evidence="1">Putative transcription factor.</text>
</comment>
<evidence type="ECO:0000256" key="6">
    <source>
        <dbReference type="ARBA" id="ARBA00023242"/>
    </source>
</evidence>
<gene>
    <name evidence="9" type="ORF">BS78_K017500</name>
</gene>
<dbReference type="PANTHER" id="PTHR46373:SF5">
    <property type="entry name" value="RWP-RK DOMAIN PROTEIN"/>
    <property type="match status" value="1"/>
</dbReference>
<evidence type="ECO:0000256" key="3">
    <source>
        <dbReference type="ARBA" id="ARBA00023054"/>
    </source>
</evidence>
<evidence type="ECO:0000256" key="1">
    <source>
        <dbReference type="ARBA" id="ARBA00004049"/>
    </source>
</evidence>
<dbReference type="GO" id="GO:0003677">
    <property type="term" value="F:DNA binding"/>
    <property type="evidence" value="ECO:0007669"/>
    <property type="project" value="UniProtKB-KW"/>
</dbReference>
<evidence type="ECO:0000259" key="8">
    <source>
        <dbReference type="PROSITE" id="PS51519"/>
    </source>
</evidence>
<dbReference type="GO" id="GO:0003700">
    <property type="term" value="F:DNA-binding transcription factor activity"/>
    <property type="evidence" value="ECO:0007669"/>
    <property type="project" value="InterPro"/>
</dbReference>
<accession>A0A9W7XF13</accession>